<name>A0A8H4ACM3_GIGMA</name>
<keyword evidence="2" id="KW-1185">Reference proteome</keyword>
<sequence>MLSTISIVCYVTDHQESVTSKALTIIKASGVTCLRNSASLLNVLLVGFYSKDEYTQDPTVSTLSTFST</sequence>
<dbReference type="AlphaFoldDB" id="A0A8H4ACM3"/>
<proteinExistence type="predicted"/>
<reference evidence="1 2" key="1">
    <citation type="journal article" date="2019" name="Environ. Microbiol.">
        <title>At the nexus of three kingdoms: the genome of the mycorrhizal fungus Gigaspora margarita provides insights into plant, endobacterial and fungal interactions.</title>
        <authorList>
            <person name="Venice F."/>
            <person name="Ghignone S."/>
            <person name="Salvioli di Fossalunga A."/>
            <person name="Amselem J."/>
            <person name="Novero M."/>
            <person name="Xianan X."/>
            <person name="Sedzielewska Toro K."/>
            <person name="Morin E."/>
            <person name="Lipzen A."/>
            <person name="Grigoriev I.V."/>
            <person name="Henrissat B."/>
            <person name="Martin F.M."/>
            <person name="Bonfante P."/>
        </authorList>
    </citation>
    <scope>NUCLEOTIDE SEQUENCE [LARGE SCALE GENOMIC DNA]</scope>
    <source>
        <strain evidence="1 2">BEG34</strain>
    </source>
</reference>
<evidence type="ECO:0000313" key="1">
    <source>
        <dbReference type="EMBL" id="KAF0479081.1"/>
    </source>
</evidence>
<evidence type="ECO:0000313" key="2">
    <source>
        <dbReference type="Proteomes" id="UP000439903"/>
    </source>
</evidence>
<accession>A0A8H4ACM3</accession>
<organism evidence="1 2">
    <name type="scientific">Gigaspora margarita</name>
    <dbReference type="NCBI Taxonomy" id="4874"/>
    <lineage>
        <taxon>Eukaryota</taxon>
        <taxon>Fungi</taxon>
        <taxon>Fungi incertae sedis</taxon>
        <taxon>Mucoromycota</taxon>
        <taxon>Glomeromycotina</taxon>
        <taxon>Glomeromycetes</taxon>
        <taxon>Diversisporales</taxon>
        <taxon>Gigasporaceae</taxon>
        <taxon>Gigaspora</taxon>
    </lineage>
</organism>
<dbReference type="OrthoDB" id="2396944at2759"/>
<dbReference type="Proteomes" id="UP000439903">
    <property type="component" value="Unassembled WGS sequence"/>
</dbReference>
<gene>
    <name evidence="1" type="ORF">F8M41_023891</name>
</gene>
<comment type="caution">
    <text evidence="1">The sequence shown here is derived from an EMBL/GenBank/DDBJ whole genome shotgun (WGS) entry which is preliminary data.</text>
</comment>
<dbReference type="EMBL" id="WTPW01000793">
    <property type="protein sequence ID" value="KAF0479081.1"/>
    <property type="molecule type" value="Genomic_DNA"/>
</dbReference>
<protein>
    <submittedName>
        <fullName evidence="1">Uncharacterized protein</fullName>
    </submittedName>
</protein>